<organism evidence="1 2">
    <name type="scientific">Microbispora bryophytorum</name>
    <dbReference type="NCBI Taxonomy" id="1460882"/>
    <lineage>
        <taxon>Bacteria</taxon>
        <taxon>Bacillati</taxon>
        <taxon>Actinomycetota</taxon>
        <taxon>Actinomycetes</taxon>
        <taxon>Streptosporangiales</taxon>
        <taxon>Streptosporangiaceae</taxon>
        <taxon>Microbispora</taxon>
    </lineage>
</organism>
<dbReference type="EMBL" id="BMMN01000001">
    <property type="protein sequence ID" value="GGN99076.1"/>
    <property type="molecule type" value="Genomic_DNA"/>
</dbReference>
<sequence length="240" mass="25439">MLTVMCSGGHAAGTTTSALALFLEWPRPALLAEADPGGGTILSGYLAGTPRDRGLAEWGVKIRRGVAAAEALWDQLYAIQDGRLILPGLSEPKQATALQPLWPEIAGCLAALDEDVVVDLGQVGRPDTPNDLLVRADRVFVVTRPTLVHLHATTSAIRDVQELRGHLPDAELIVVGDGQYQLKEIAKTLGATVAAWLPADKWSAPALAHGVGRIRPMSPLVRSARAFAAALVEQSEQVMA</sequence>
<keyword evidence="2" id="KW-1185">Reference proteome</keyword>
<dbReference type="OrthoDB" id="5243870at2"/>
<dbReference type="InterPro" id="IPR027417">
    <property type="entry name" value="P-loop_NTPase"/>
</dbReference>
<reference evidence="1" key="2">
    <citation type="submission" date="2020-09" db="EMBL/GenBank/DDBJ databases">
        <authorList>
            <person name="Sun Q."/>
            <person name="Zhou Y."/>
        </authorList>
    </citation>
    <scope>NUCLEOTIDE SEQUENCE</scope>
    <source>
        <strain evidence="1">CGMCC 4.7138</strain>
    </source>
</reference>
<gene>
    <name evidence="1" type="ORF">GCM10011574_04310</name>
</gene>
<name>A0A8H9L8B5_9ACTN</name>
<reference evidence="1" key="1">
    <citation type="journal article" date="2014" name="Int. J. Syst. Evol. Microbiol.">
        <title>Complete genome sequence of Corynebacterium casei LMG S-19264T (=DSM 44701T), isolated from a smear-ripened cheese.</title>
        <authorList>
            <consortium name="US DOE Joint Genome Institute (JGI-PGF)"/>
            <person name="Walter F."/>
            <person name="Albersmeier A."/>
            <person name="Kalinowski J."/>
            <person name="Ruckert C."/>
        </authorList>
    </citation>
    <scope>NUCLEOTIDE SEQUENCE</scope>
    <source>
        <strain evidence="1">CGMCC 4.7138</strain>
    </source>
</reference>
<comment type="caution">
    <text evidence="1">The sequence shown here is derived from an EMBL/GenBank/DDBJ whole genome shotgun (WGS) entry which is preliminary data.</text>
</comment>
<protein>
    <submittedName>
        <fullName evidence="1">Uncharacterized protein</fullName>
    </submittedName>
</protein>
<dbReference type="SUPFAM" id="SSF52540">
    <property type="entry name" value="P-loop containing nucleoside triphosphate hydrolases"/>
    <property type="match status" value="1"/>
</dbReference>
<dbReference type="AlphaFoldDB" id="A0A8H9L8B5"/>
<dbReference type="Proteomes" id="UP000653480">
    <property type="component" value="Unassembled WGS sequence"/>
</dbReference>
<evidence type="ECO:0000313" key="2">
    <source>
        <dbReference type="Proteomes" id="UP000653480"/>
    </source>
</evidence>
<proteinExistence type="predicted"/>
<evidence type="ECO:0000313" key="1">
    <source>
        <dbReference type="EMBL" id="GGN99076.1"/>
    </source>
</evidence>
<dbReference type="Gene3D" id="3.40.50.300">
    <property type="entry name" value="P-loop containing nucleotide triphosphate hydrolases"/>
    <property type="match status" value="1"/>
</dbReference>
<accession>A0A8H9L8B5</accession>
<dbReference type="RefSeq" id="WP_142567698.1">
    <property type="nucleotide sequence ID" value="NZ_BMMN01000001.1"/>
</dbReference>